<dbReference type="SUPFAM" id="SSF56672">
    <property type="entry name" value="DNA/RNA polymerases"/>
    <property type="match status" value="1"/>
</dbReference>
<dbReference type="InterPro" id="IPR000477">
    <property type="entry name" value="RT_dom"/>
</dbReference>
<comment type="caution">
    <text evidence="2">The sequence shown here is derived from an EMBL/GenBank/DDBJ whole genome shotgun (WGS) entry which is preliminary data.</text>
</comment>
<evidence type="ECO:0000313" key="3">
    <source>
        <dbReference type="Proteomes" id="UP000580250"/>
    </source>
</evidence>
<accession>A0A6V7VCW0</accession>
<dbReference type="OrthoDB" id="7763606at2759"/>
<dbReference type="CDD" id="cd01650">
    <property type="entry name" value="RT_nLTR_like"/>
    <property type="match status" value="1"/>
</dbReference>
<organism evidence="2 3">
    <name type="scientific">Meloidogyne enterolobii</name>
    <name type="common">Root-knot nematode worm</name>
    <name type="synonym">Meloidogyne mayaguensis</name>
    <dbReference type="NCBI Taxonomy" id="390850"/>
    <lineage>
        <taxon>Eukaryota</taxon>
        <taxon>Metazoa</taxon>
        <taxon>Ecdysozoa</taxon>
        <taxon>Nematoda</taxon>
        <taxon>Chromadorea</taxon>
        <taxon>Rhabditida</taxon>
        <taxon>Tylenchina</taxon>
        <taxon>Tylenchomorpha</taxon>
        <taxon>Tylenchoidea</taxon>
        <taxon>Meloidogynidae</taxon>
        <taxon>Meloidogyninae</taxon>
        <taxon>Meloidogyne</taxon>
    </lineage>
</organism>
<gene>
    <name evidence="2" type="ORF">MENT_LOCUS24280</name>
</gene>
<name>A0A6V7VCW0_MELEN</name>
<dbReference type="PRINTS" id="PR01345">
    <property type="entry name" value="CERVTRCPTASE"/>
</dbReference>
<protein>
    <recommendedName>
        <fullName evidence="1">Reverse transcriptase domain-containing protein</fullName>
    </recommendedName>
</protein>
<dbReference type="AlphaFoldDB" id="A0A6V7VCW0"/>
<feature type="domain" description="Reverse transcriptase" evidence="1">
    <location>
        <begin position="318"/>
        <end position="566"/>
    </location>
</feature>
<proteinExistence type="predicted"/>
<reference evidence="2 3" key="1">
    <citation type="submission" date="2020-08" db="EMBL/GenBank/DDBJ databases">
        <authorList>
            <person name="Koutsovoulos G."/>
            <person name="Danchin GJ E."/>
        </authorList>
    </citation>
    <scope>NUCLEOTIDE SEQUENCE [LARGE SCALE GENOMIC DNA]</scope>
</reference>
<dbReference type="Pfam" id="PF00078">
    <property type="entry name" value="RVT_1"/>
    <property type="match status" value="1"/>
</dbReference>
<evidence type="ECO:0000259" key="1">
    <source>
        <dbReference type="PROSITE" id="PS50878"/>
    </source>
</evidence>
<dbReference type="InterPro" id="IPR043502">
    <property type="entry name" value="DNA/RNA_pol_sf"/>
</dbReference>
<sequence length="782" mass="92436">MPGINWNNKHSNTLFEAQFLEFSELLDFKQYIQEPTHIKGSTLDLLLSNSNNLICNHQIRPSFSTSDHFLIYFKLNIRRPSPEKILVRDITVQNLNKIKPLILLTLDNIHMYYKVAEKENFLCNTINEIITNNIPTKSINSRHKLTYPKYIRKAINDKFTLFRKLNQLSKTDDTNRIEYNRSCKRVKYLIRNYQNIRNNRIMNNHSLLRKYIRNNTKPIFTIPILLHENRYIANNKDKCQIFGQYFSQLFQNVPTWDCPKIDFHNKKELNDIDFDIINVVTELTALPNKNSSFENISYKILKTYKDILAPDLCEIFRDSLDSGEVPCQWKRSYIVPVYKKGEKSDCTNYRPISLTSPICRIFEKILTKEILNFMINNKLISNYQHGFMPNRCTTTQLIYTMEKWYKSLLEKSNTDVIYIDYKKAFDSVPIDFLLNKLYSYGIRGKIHRWIKNFLKDRTFKVKIGNDYSDEHSISSGVPQGTVIGPLLFIIYINDVVTRIGQNVSIAMFADDIKLTFSFRNESECHALQNAVNNLVDWNTIWGLNVSLDKTVIFHIGNKNPKFNYYVNNNELPKADIVKDLGVITNNKLTFEEHINHVRNISMLRSVQLLRNIKSTNPKIWGNYFKMYVLPLLEYASPVWNPSLKKSIKYIERVQKFYTRMALRNCKILRKISYDRRLDMLNLEPLYLRRFKIDLITLYKIVFRHTNINPLELFTFNQRPSRKHSYIINIPHKTSKTHNSFTNRIIKIWNSLPKEALNNSTITSFKLWLINNLKNVLSKHITL</sequence>
<dbReference type="Proteomes" id="UP000580250">
    <property type="component" value="Unassembled WGS sequence"/>
</dbReference>
<dbReference type="PROSITE" id="PS50878">
    <property type="entry name" value="RT_POL"/>
    <property type="match status" value="1"/>
</dbReference>
<evidence type="ECO:0000313" key="2">
    <source>
        <dbReference type="EMBL" id="CAD2172713.1"/>
    </source>
</evidence>
<dbReference type="PANTHER" id="PTHR33332">
    <property type="entry name" value="REVERSE TRANSCRIPTASE DOMAIN-CONTAINING PROTEIN"/>
    <property type="match status" value="1"/>
</dbReference>
<dbReference type="EMBL" id="CAJEWN010000205">
    <property type="protein sequence ID" value="CAD2172713.1"/>
    <property type="molecule type" value="Genomic_DNA"/>
</dbReference>